<dbReference type="InterPro" id="IPR000477">
    <property type="entry name" value="RT_dom"/>
</dbReference>
<dbReference type="SUPFAM" id="SSF56672">
    <property type="entry name" value="DNA/RNA polymerases"/>
    <property type="match status" value="1"/>
</dbReference>
<evidence type="ECO:0000259" key="1">
    <source>
        <dbReference type="PROSITE" id="PS50878"/>
    </source>
</evidence>
<dbReference type="EMBL" id="OZ034813">
    <property type="protein sequence ID" value="CAL1354363.1"/>
    <property type="molecule type" value="Genomic_DNA"/>
</dbReference>
<dbReference type="PROSITE" id="PS50878">
    <property type="entry name" value="RT_POL"/>
    <property type="match status" value="1"/>
</dbReference>
<name>A0AAV2CD80_9ROSI</name>
<dbReference type="PANTHER" id="PTHR33116">
    <property type="entry name" value="REVERSE TRANSCRIPTASE ZINC-BINDING DOMAIN-CONTAINING PROTEIN-RELATED-RELATED"/>
    <property type="match status" value="1"/>
</dbReference>
<organism evidence="2 3">
    <name type="scientific">Linum trigynum</name>
    <dbReference type="NCBI Taxonomy" id="586398"/>
    <lineage>
        <taxon>Eukaryota</taxon>
        <taxon>Viridiplantae</taxon>
        <taxon>Streptophyta</taxon>
        <taxon>Embryophyta</taxon>
        <taxon>Tracheophyta</taxon>
        <taxon>Spermatophyta</taxon>
        <taxon>Magnoliopsida</taxon>
        <taxon>eudicotyledons</taxon>
        <taxon>Gunneridae</taxon>
        <taxon>Pentapetalae</taxon>
        <taxon>rosids</taxon>
        <taxon>fabids</taxon>
        <taxon>Malpighiales</taxon>
        <taxon>Linaceae</taxon>
        <taxon>Linum</taxon>
    </lineage>
</organism>
<keyword evidence="3" id="KW-1185">Reference proteome</keyword>
<accession>A0AAV2CD80</accession>
<proteinExistence type="predicted"/>
<dbReference type="Pfam" id="PF00078">
    <property type="entry name" value="RVT_1"/>
    <property type="match status" value="1"/>
</dbReference>
<dbReference type="PANTHER" id="PTHR33116:SF78">
    <property type="entry name" value="OS12G0587133 PROTEIN"/>
    <property type="match status" value="1"/>
</dbReference>
<evidence type="ECO:0000313" key="3">
    <source>
        <dbReference type="Proteomes" id="UP001497516"/>
    </source>
</evidence>
<reference evidence="2 3" key="1">
    <citation type="submission" date="2024-04" db="EMBL/GenBank/DDBJ databases">
        <authorList>
            <person name="Fracassetti M."/>
        </authorList>
    </citation>
    <scope>NUCLEOTIDE SEQUENCE [LARGE SCALE GENOMIC DNA]</scope>
</reference>
<dbReference type="Proteomes" id="UP001497516">
    <property type="component" value="Chromosome 1"/>
</dbReference>
<dbReference type="AlphaFoldDB" id="A0AAV2CD80"/>
<evidence type="ECO:0000313" key="2">
    <source>
        <dbReference type="EMBL" id="CAL1354363.1"/>
    </source>
</evidence>
<dbReference type="InterPro" id="IPR043502">
    <property type="entry name" value="DNA/RNA_pol_sf"/>
</dbReference>
<feature type="domain" description="Reverse transcriptase" evidence="1">
    <location>
        <begin position="1"/>
        <end position="138"/>
    </location>
</feature>
<sequence length="161" mass="18324">MINGESKGFFKSSKGLRQGDPLSPGLFVLVMDVLSFLLSKLRREEKFEGFYMDERGRSGEVTHLLFADDTLIFCDVSRDQVLHLLATLVCFQDINGLKINLEKTVMYTVGDVPKPDFFADIFGCRWCKDPPKYLGYPLGAKLNSNSLWTPSIDKYRKRLEG</sequence>
<protein>
    <recommendedName>
        <fullName evidence="1">Reverse transcriptase domain-containing protein</fullName>
    </recommendedName>
</protein>
<gene>
    <name evidence="2" type="ORF">LTRI10_LOCUS2182</name>
</gene>